<dbReference type="SUPFAM" id="SSF48013">
    <property type="entry name" value="NusB-like"/>
    <property type="match status" value="1"/>
</dbReference>
<evidence type="ECO:0000313" key="7">
    <source>
        <dbReference type="EMBL" id="OGG06334.1"/>
    </source>
</evidence>
<dbReference type="Pfam" id="PF01029">
    <property type="entry name" value="NusB"/>
    <property type="match status" value="1"/>
</dbReference>
<comment type="caution">
    <text evidence="7">The sequence shown here is derived from an EMBL/GenBank/DDBJ whole genome shotgun (WGS) entry which is preliminary data.</text>
</comment>
<comment type="similarity">
    <text evidence="1">Belongs to the NusB family.</text>
</comment>
<gene>
    <name evidence="7" type="ORF">A2872_01245</name>
</gene>
<reference evidence="7 8" key="1">
    <citation type="journal article" date="2016" name="Nat. Commun.">
        <title>Thousands of microbial genomes shed light on interconnected biogeochemical processes in an aquifer system.</title>
        <authorList>
            <person name="Anantharaman K."/>
            <person name="Brown C.T."/>
            <person name="Hug L.A."/>
            <person name="Sharon I."/>
            <person name="Castelle C.J."/>
            <person name="Probst A.J."/>
            <person name="Thomas B.C."/>
            <person name="Singh A."/>
            <person name="Wilkins M.J."/>
            <person name="Karaoz U."/>
            <person name="Brodie E.L."/>
            <person name="Williams K.H."/>
            <person name="Hubbard S.S."/>
            <person name="Banfield J.F."/>
        </authorList>
    </citation>
    <scope>NUCLEOTIDE SEQUENCE [LARGE SCALE GENOMIC DNA]</scope>
</reference>
<evidence type="ECO:0000256" key="3">
    <source>
        <dbReference type="ARBA" id="ARBA00022884"/>
    </source>
</evidence>
<dbReference type="InterPro" id="IPR035926">
    <property type="entry name" value="NusB-like_sf"/>
</dbReference>
<dbReference type="InterPro" id="IPR006027">
    <property type="entry name" value="NusB_RsmB_TIM44"/>
</dbReference>
<proteinExistence type="inferred from homology"/>
<dbReference type="GO" id="GO:0005829">
    <property type="term" value="C:cytosol"/>
    <property type="evidence" value="ECO:0007669"/>
    <property type="project" value="TreeGrafter"/>
</dbReference>
<feature type="domain" description="NusB/RsmB/TIM44" evidence="6">
    <location>
        <begin position="37"/>
        <end position="115"/>
    </location>
</feature>
<evidence type="ECO:0000256" key="4">
    <source>
        <dbReference type="ARBA" id="ARBA00023015"/>
    </source>
</evidence>
<dbReference type="InterPro" id="IPR011605">
    <property type="entry name" value="NusB_fam"/>
</dbReference>
<dbReference type="PANTHER" id="PTHR11078">
    <property type="entry name" value="N UTILIZATION SUBSTANCE PROTEIN B-RELATED"/>
    <property type="match status" value="1"/>
</dbReference>
<keyword evidence="3" id="KW-0694">RNA-binding</keyword>
<dbReference type="GO" id="GO:0031564">
    <property type="term" value="P:transcription antitermination"/>
    <property type="evidence" value="ECO:0007669"/>
    <property type="project" value="UniProtKB-KW"/>
</dbReference>
<keyword evidence="2" id="KW-0889">Transcription antitermination</keyword>
<dbReference type="GO" id="GO:0003723">
    <property type="term" value="F:RNA binding"/>
    <property type="evidence" value="ECO:0007669"/>
    <property type="project" value="UniProtKB-KW"/>
</dbReference>
<name>A0A1F5Z1X9_9BACT</name>
<dbReference type="STRING" id="1798377.A2872_01245"/>
<keyword evidence="5" id="KW-0804">Transcription</keyword>
<sequence>MKTKTDPRHLARQKIISELYEFHFRKNQPSNPKTKLIIKKISEINEVIGKCAPQFPIDKIFPVDLAILQLAVYELTVEKTEPEKVVIDEAIELSKEFGNDTSPGFINGVLGTVLKS</sequence>
<evidence type="ECO:0000259" key="6">
    <source>
        <dbReference type="Pfam" id="PF01029"/>
    </source>
</evidence>
<dbReference type="PANTHER" id="PTHR11078:SF3">
    <property type="entry name" value="ANTITERMINATION NUSB DOMAIN-CONTAINING PROTEIN"/>
    <property type="match status" value="1"/>
</dbReference>
<evidence type="ECO:0000256" key="2">
    <source>
        <dbReference type="ARBA" id="ARBA00022814"/>
    </source>
</evidence>
<dbReference type="EMBL" id="MFJG01000023">
    <property type="protein sequence ID" value="OGG06334.1"/>
    <property type="molecule type" value="Genomic_DNA"/>
</dbReference>
<evidence type="ECO:0000256" key="1">
    <source>
        <dbReference type="ARBA" id="ARBA00005952"/>
    </source>
</evidence>
<protein>
    <recommendedName>
        <fullName evidence="6">NusB/RsmB/TIM44 domain-containing protein</fullName>
    </recommendedName>
</protein>
<dbReference type="Gene3D" id="1.10.940.10">
    <property type="entry name" value="NusB-like"/>
    <property type="match status" value="1"/>
</dbReference>
<keyword evidence="4" id="KW-0805">Transcription regulation</keyword>
<evidence type="ECO:0000313" key="8">
    <source>
        <dbReference type="Proteomes" id="UP000178681"/>
    </source>
</evidence>
<dbReference type="Proteomes" id="UP000178681">
    <property type="component" value="Unassembled WGS sequence"/>
</dbReference>
<dbReference type="GO" id="GO:0006353">
    <property type="term" value="P:DNA-templated transcription termination"/>
    <property type="evidence" value="ECO:0007669"/>
    <property type="project" value="InterPro"/>
</dbReference>
<dbReference type="AlphaFoldDB" id="A0A1F5Z1X9"/>
<accession>A0A1F5Z1X9</accession>
<organism evidence="7 8">
    <name type="scientific">Candidatus Gottesmanbacteria bacterium RIFCSPHIGHO2_01_FULL_42_12</name>
    <dbReference type="NCBI Taxonomy" id="1798377"/>
    <lineage>
        <taxon>Bacteria</taxon>
        <taxon>Candidatus Gottesmaniibacteriota</taxon>
    </lineage>
</organism>
<evidence type="ECO:0000256" key="5">
    <source>
        <dbReference type="ARBA" id="ARBA00023163"/>
    </source>
</evidence>